<dbReference type="Gene3D" id="3.30.420.10">
    <property type="entry name" value="Ribonuclease H-like superfamily/Ribonuclease H"/>
    <property type="match status" value="1"/>
</dbReference>
<dbReference type="EMBL" id="MF288050">
    <property type="protein sequence ID" value="AWH61367.1"/>
    <property type="molecule type" value="mRNA"/>
</dbReference>
<evidence type="ECO:0000256" key="1">
    <source>
        <dbReference type="ARBA" id="ARBA00004496"/>
    </source>
</evidence>
<feature type="compositionally biased region" description="Polar residues" evidence="8">
    <location>
        <begin position="32"/>
        <end position="72"/>
    </location>
</feature>
<evidence type="ECO:0000256" key="8">
    <source>
        <dbReference type="SAM" id="MobiDB-lite"/>
    </source>
</evidence>
<dbReference type="SMART" id="SM00950">
    <property type="entry name" value="Piwi"/>
    <property type="match status" value="1"/>
</dbReference>
<keyword evidence="6" id="KW-0943">RNA-mediated gene silencing</keyword>
<name>A0A2S1PRU3_ASTRU</name>
<dbReference type="FunFam" id="2.170.260.10:FF:000003">
    <property type="entry name" value="Piwi-like RNA-mediated gene silencing 2"/>
    <property type="match status" value="1"/>
</dbReference>
<evidence type="ECO:0000256" key="4">
    <source>
        <dbReference type="ARBA" id="ARBA00022782"/>
    </source>
</evidence>
<evidence type="ECO:0000256" key="6">
    <source>
        <dbReference type="ARBA" id="ARBA00023158"/>
    </source>
</evidence>
<evidence type="ECO:0000313" key="11">
    <source>
        <dbReference type="EMBL" id="AWH61367.1"/>
    </source>
</evidence>
<dbReference type="SMART" id="SM00949">
    <property type="entry name" value="PAZ"/>
    <property type="match status" value="1"/>
</dbReference>
<sequence>MSAPPSGFGRGGRGAALRSILENPVRAPGQARNGQPQQKQVSSPTSSNGMAASAQNGQQKQVTPPAPSNGTTAPPRPAGRGLAGLYQQLQISRGNSPSGSGTSTPKSSTPTPAGSASPGSGAGTPHSGTGTPPMGRGLAALASRSPAAFGRGIAGLKPKASPLTQSPPEQATPITPISPTSTAAATGTATPETRKEYAGMQRKIPPPGRLGERIQAATNYIPIQFETDAIYQYAVLYSPHVESKRMRMRLLYTHLDEISKVRAFDGMVLFMPLHFPDKVTKFKSMGLKEDTEYEIKVQFVKALHPKECIQLYNIIFRRIMKLLSMSQVGRHYYSPGLSKSIPQHKLEIWPGYVTAINDYERGLMLHLDVSHKVLCYETVLDTMTEIYKRNPRGYQEECVRQIVGTIVLTRYNNQTYHVDDIAWDKNPQNKFMYHNKEEMTFVDYYKKAYQKEISDLGQPLLISRPKKREQQQRGSTVEVLCLIPELACRTGLTDEMRSDFRVMKDLASHTRITPAQRHLSLRKFVDNIHANKDALAELKNWGMTLDRDILGLEARQLPREKITMRQNTILANREADWGREMCRDKVIVPVDLRNWLLVFCKRDASRAGDFLNMMERCCPQMGVRIQAPTRFELQDDKTQTYLSNIRSAINPELQLVVIIFPTSRDDRYNAVKKLCCVEKAIPSQVIISRTISQQQKLRSVTQKIALQINCKLGGELWSLEIPVKHLMVVGIDVYHDAARGGKSIGAFVASTNGLLTRWYSRVCFQTPNQELIDGLKICLVAAIRKYHEVNHNMPEKIVIFRDGVGDGQLSTVASYEQEQLSSCFVMFGETYAPSLTIVIVQKRINTRIFALSNGNNLENPAPGCVVDHTITRPNWYDFFLVSQHVRQGTVTPTHYVVVYDTSKFTPDHMQRLAYKLTHLYYNWPGTVRVPAPCQYAHKLAYQVGENLKKEPSLELSDRLFFL</sequence>
<dbReference type="PANTHER" id="PTHR22891">
    <property type="entry name" value="EUKARYOTIC TRANSLATION INITIATION FACTOR 2C"/>
    <property type="match status" value="1"/>
</dbReference>
<evidence type="ECO:0000259" key="10">
    <source>
        <dbReference type="PROSITE" id="PS50822"/>
    </source>
</evidence>
<dbReference type="OrthoDB" id="10252740at2759"/>
<evidence type="ECO:0000256" key="2">
    <source>
        <dbReference type="ARBA" id="ARBA00022473"/>
    </source>
</evidence>
<dbReference type="InterPro" id="IPR036397">
    <property type="entry name" value="RNaseH_sf"/>
</dbReference>
<reference evidence="11" key="1">
    <citation type="submission" date="2017-06" db="EMBL/GenBank/DDBJ databases">
        <title>New viruses from a metagenomic survey of invertebrates and Fucus.</title>
        <authorList>
            <person name="Waldron F.M."/>
            <person name="Obbard D.J."/>
        </authorList>
    </citation>
    <scope>NUCLEOTIDE SEQUENCE</scope>
</reference>
<dbReference type="GeneID" id="117303686"/>
<feature type="domain" description="Piwi" evidence="10">
    <location>
        <begin position="655"/>
        <end position="948"/>
    </location>
</feature>
<feature type="compositionally biased region" description="Low complexity" evidence="8">
    <location>
        <begin position="171"/>
        <end position="191"/>
    </location>
</feature>
<dbReference type="AlphaFoldDB" id="A0A2S1PRU3"/>
<evidence type="ECO:0000256" key="3">
    <source>
        <dbReference type="ARBA" id="ARBA00022490"/>
    </source>
</evidence>
<dbReference type="RefSeq" id="XP_033643845.1">
    <property type="nucleotide sequence ID" value="XM_033787954.1"/>
</dbReference>
<feature type="domain" description="PAZ" evidence="9">
    <location>
        <begin position="378"/>
        <end position="484"/>
    </location>
</feature>
<evidence type="ECO:0000256" key="7">
    <source>
        <dbReference type="ARBA" id="ARBA00038291"/>
    </source>
</evidence>
<dbReference type="InterPro" id="IPR012337">
    <property type="entry name" value="RNaseH-like_sf"/>
</dbReference>
<dbReference type="PROSITE" id="PS50821">
    <property type="entry name" value="PAZ"/>
    <property type="match status" value="1"/>
</dbReference>
<dbReference type="GO" id="GO:0003723">
    <property type="term" value="F:RNA binding"/>
    <property type="evidence" value="ECO:0007669"/>
    <property type="project" value="UniProtKB-KW"/>
</dbReference>
<proteinExistence type="evidence at transcript level"/>
<feature type="compositionally biased region" description="Low complexity" evidence="8">
    <location>
        <begin position="96"/>
        <end position="133"/>
    </location>
</feature>
<keyword evidence="3" id="KW-0963">Cytoplasm</keyword>
<dbReference type="GO" id="GO:0005737">
    <property type="term" value="C:cytoplasm"/>
    <property type="evidence" value="ECO:0007669"/>
    <property type="project" value="UniProtKB-SubCell"/>
</dbReference>
<dbReference type="SUPFAM" id="SSF53098">
    <property type="entry name" value="Ribonuclease H-like"/>
    <property type="match status" value="1"/>
</dbReference>
<dbReference type="GO" id="GO:0030154">
    <property type="term" value="P:cell differentiation"/>
    <property type="evidence" value="ECO:0007669"/>
    <property type="project" value="UniProtKB-KW"/>
</dbReference>
<dbReference type="InterPro" id="IPR036085">
    <property type="entry name" value="PAZ_dom_sf"/>
</dbReference>
<feature type="region of interest" description="Disordered" evidence="8">
    <location>
        <begin position="1"/>
        <end position="138"/>
    </location>
</feature>
<keyword evidence="5" id="KW-0694">RNA-binding</keyword>
<dbReference type="GO" id="GO:0031047">
    <property type="term" value="P:regulatory ncRNA-mediated gene silencing"/>
    <property type="evidence" value="ECO:0007669"/>
    <property type="project" value="UniProtKB-KW"/>
</dbReference>
<dbReference type="Gene3D" id="2.170.260.10">
    <property type="entry name" value="paz domain"/>
    <property type="match status" value="1"/>
</dbReference>
<dbReference type="FunFam" id="3.30.420.10:FF:000014">
    <property type="entry name" value="Piwi-like RNA-mediated gene silencing 1"/>
    <property type="match status" value="1"/>
</dbReference>
<protein>
    <submittedName>
        <fullName evidence="11">Putative piwi-2</fullName>
    </submittedName>
</protein>
<evidence type="ECO:0000259" key="9">
    <source>
        <dbReference type="PROSITE" id="PS50821"/>
    </source>
</evidence>
<organism evidence="11">
    <name type="scientific">Asterias rubens</name>
    <name type="common">Common European starfish</name>
    <name type="synonym">Asterias vulgaris</name>
    <dbReference type="NCBI Taxonomy" id="7604"/>
    <lineage>
        <taxon>Eukaryota</taxon>
        <taxon>Metazoa</taxon>
        <taxon>Echinodermata</taxon>
        <taxon>Eleutherozoa</taxon>
        <taxon>Asterozoa</taxon>
        <taxon>Asteroidea</taxon>
        <taxon>Forcipulatacea</taxon>
        <taxon>Forcipulatida</taxon>
        <taxon>Asteriidae</taxon>
        <taxon>Asterias</taxon>
    </lineage>
</organism>
<dbReference type="Pfam" id="PF02171">
    <property type="entry name" value="Piwi"/>
    <property type="match status" value="1"/>
</dbReference>
<accession>A0A2S1PRU3</accession>
<dbReference type="CDD" id="cd02845">
    <property type="entry name" value="PAZ_piwi_like"/>
    <property type="match status" value="1"/>
</dbReference>
<keyword evidence="4" id="KW-0221">Differentiation</keyword>
<dbReference type="InterPro" id="IPR003100">
    <property type="entry name" value="PAZ_dom"/>
</dbReference>
<dbReference type="Pfam" id="PF02170">
    <property type="entry name" value="PAZ"/>
    <property type="match status" value="1"/>
</dbReference>
<dbReference type="PROSITE" id="PS50822">
    <property type="entry name" value="PIWI"/>
    <property type="match status" value="1"/>
</dbReference>
<dbReference type="Pfam" id="PF23278">
    <property type="entry name" value="Piwi_N"/>
    <property type="match status" value="1"/>
</dbReference>
<comment type="subcellular location">
    <subcellularLocation>
        <location evidence="1">Cytoplasm</location>
    </subcellularLocation>
</comment>
<comment type="similarity">
    <text evidence="7">Belongs to the argonaute family. Piwi subfamily.</text>
</comment>
<feature type="region of interest" description="Disordered" evidence="8">
    <location>
        <begin position="151"/>
        <end position="209"/>
    </location>
</feature>
<evidence type="ECO:0000256" key="5">
    <source>
        <dbReference type="ARBA" id="ARBA00022884"/>
    </source>
</evidence>
<dbReference type="CDD" id="cd04658">
    <property type="entry name" value="Piwi_piwi-like_Euk"/>
    <property type="match status" value="1"/>
</dbReference>
<dbReference type="Gene3D" id="3.40.50.2300">
    <property type="match status" value="1"/>
</dbReference>
<keyword evidence="2" id="KW-0217">Developmental protein</keyword>
<dbReference type="InterPro" id="IPR003165">
    <property type="entry name" value="Piwi"/>
</dbReference>
<dbReference type="SUPFAM" id="SSF101690">
    <property type="entry name" value="PAZ domain"/>
    <property type="match status" value="1"/>
</dbReference>
<dbReference type="OMA" id="CILNTAN"/>